<feature type="domain" description="Mono-/di-acylglycerol lipase N-terminal" evidence="5">
    <location>
        <begin position="16"/>
        <end position="80"/>
    </location>
</feature>
<dbReference type="EMBL" id="MU005579">
    <property type="protein sequence ID" value="KAF2685303.1"/>
    <property type="molecule type" value="Genomic_DNA"/>
</dbReference>
<keyword evidence="2 6" id="KW-0378">Hydrolase</keyword>
<dbReference type="GO" id="GO:0016787">
    <property type="term" value="F:hydrolase activity"/>
    <property type="evidence" value="ECO:0007669"/>
    <property type="project" value="UniProtKB-KW"/>
</dbReference>
<dbReference type="InterPro" id="IPR051299">
    <property type="entry name" value="AB_hydrolase_lip/est"/>
</dbReference>
<dbReference type="Pfam" id="PF03893">
    <property type="entry name" value="Lipase3_N"/>
    <property type="match status" value="1"/>
</dbReference>
<evidence type="ECO:0000313" key="7">
    <source>
        <dbReference type="Proteomes" id="UP000799291"/>
    </source>
</evidence>
<dbReference type="InterPro" id="IPR005592">
    <property type="entry name" value="Mono/diacylglycerol_lipase_N"/>
</dbReference>
<keyword evidence="7" id="KW-1185">Reference proteome</keyword>
<keyword evidence="1 3" id="KW-0732">Signal</keyword>
<dbReference type="PANTHER" id="PTHR46640">
    <property type="entry name" value="TRIACYLGLYCEROL LIPASE, PUTATIVE (AFU_ORTHOLOGUE AFUA_6G06510)-RELATED"/>
    <property type="match status" value="1"/>
</dbReference>
<organism evidence="6 7">
    <name type="scientific">Lentithecium fluviatile CBS 122367</name>
    <dbReference type="NCBI Taxonomy" id="1168545"/>
    <lineage>
        <taxon>Eukaryota</taxon>
        <taxon>Fungi</taxon>
        <taxon>Dikarya</taxon>
        <taxon>Ascomycota</taxon>
        <taxon>Pezizomycotina</taxon>
        <taxon>Dothideomycetes</taxon>
        <taxon>Pleosporomycetidae</taxon>
        <taxon>Pleosporales</taxon>
        <taxon>Massarineae</taxon>
        <taxon>Lentitheciaceae</taxon>
        <taxon>Lentithecium</taxon>
    </lineage>
</organism>
<feature type="domain" description="Fungal lipase-type" evidence="4">
    <location>
        <begin position="108"/>
        <end position="238"/>
    </location>
</feature>
<evidence type="ECO:0000313" key="6">
    <source>
        <dbReference type="EMBL" id="KAF2685303.1"/>
    </source>
</evidence>
<name>A0A6G1J524_9PLEO</name>
<accession>A0A6G1J524</accession>
<gene>
    <name evidence="6" type="ORF">K458DRAFT_442420</name>
</gene>
<dbReference type="PANTHER" id="PTHR46640:SF1">
    <property type="entry name" value="FUNGAL LIPASE-LIKE DOMAIN-CONTAINING PROTEIN-RELATED"/>
    <property type="match status" value="1"/>
</dbReference>
<evidence type="ECO:0000256" key="3">
    <source>
        <dbReference type="SAM" id="SignalP"/>
    </source>
</evidence>
<dbReference type="SUPFAM" id="SSF53474">
    <property type="entry name" value="alpha/beta-Hydrolases"/>
    <property type="match status" value="1"/>
</dbReference>
<feature type="signal peptide" evidence="3">
    <location>
        <begin position="1"/>
        <end position="24"/>
    </location>
</feature>
<dbReference type="AlphaFoldDB" id="A0A6G1J524"/>
<dbReference type="CDD" id="cd00519">
    <property type="entry name" value="Lipase_3"/>
    <property type="match status" value="1"/>
</dbReference>
<evidence type="ECO:0000256" key="2">
    <source>
        <dbReference type="ARBA" id="ARBA00022801"/>
    </source>
</evidence>
<evidence type="ECO:0000259" key="4">
    <source>
        <dbReference type="Pfam" id="PF01764"/>
    </source>
</evidence>
<dbReference type="InterPro" id="IPR002921">
    <property type="entry name" value="Fungal_lipase-type"/>
</dbReference>
<dbReference type="Gene3D" id="3.40.50.1820">
    <property type="entry name" value="alpha/beta hydrolase"/>
    <property type="match status" value="1"/>
</dbReference>
<proteinExistence type="predicted"/>
<reference evidence="6" key="1">
    <citation type="journal article" date="2020" name="Stud. Mycol.">
        <title>101 Dothideomycetes genomes: a test case for predicting lifestyles and emergence of pathogens.</title>
        <authorList>
            <person name="Haridas S."/>
            <person name="Albert R."/>
            <person name="Binder M."/>
            <person name="Bloem J."/>
            <person name="Labutti K."/>
            <person name="Salamov A."/>
            <person name="Andreopoulos B."/>
            <person name="Baker S."/>
            <person name="Barry K."/>
            <person name="Bills G."/>
            <person name="Bluhm B."/>
            <person name="Cannon C."/>
            <person name="Castanera R."/>
            <person name="Culley D."/>
            <person name="Daum C."/>
            <person name="Ezra D."/>
            <person name="Gonzalez J."/>
            <person name="Henrissat B."/>
            <person name="Kuo A."/>
            <person name="Liang C."/>
            <person name="Lipzen A."/>
            <person name="Lutzoni F."/>
            <person name="Magnuson J."/>
            <person name="Mondo S."/>
            <person name="Nolan M."/>
            <person name="Ohm R."/>
            <person name="Pangilinan J."/>
            <person name="Park H.-J."/>
            <person name="Ramirez L."/>
            <person name="Alfaro M."/>
            <person name="Sun H."/>
            <person name="Tritt A."/>
            <person name="Yoshinaga Y."/>
            <person name="Zwiers L.-H."/>
            <person name="Turgeon B."/>
            <person name="Goodwin S."/>
            <person name="Spatafora J."/>
            <person name="Crous P."/>
            <person name="Grigoriev I."/>
        </authorList>
    </citation>
    <scope>NUCLEOTIDE SEQUENCE</scope>
    <source>
        <strain evidence="6">CBS 122367</strain>
    </source>
</reference>
<evidence type="ECO:0000259" key="5">
    <source>
        <dbReference type="Pfam" id="PF03893"/>
    </source>
</evidence>
<dbReference type="Proteomes" id="UP000799291">
    <property type="component" value="Unassembled WGS sequence"/>
</dbReference>
<sequence>MSSLSRYPSLALLLLSSLGGIGFAAPLDVSKRAVSDAIFDQLQFFSQYSAAAYCLGNNNSPGTKITCPQGNCARVEAADTNTLSEFENTLSTDATGFVAVDTTNSLIVISFRGSSSVRNWISNANFGLSDVSWCDDCSAHAGFKASWEEAEAGVLAAVTAAKAEHPDFKVIATGHSLGGAMASLAAGALRATGTAVDLYTYGAPKPGNDELSAFLSGTDKGASYRVVKSQDTVPTLPPRIPLVLEYGLILPEYYITNGIGEEVTPANIQVIQNGEDGNPGDNGDAHRWYFGHISACEGSEGIEIKA</sequence>
<dbReference type="OrthoDB" id="426718at2759"/>
<dbReference type="Pfam" id="PF01764">
    <property type="entry name" value="Lipase_3"/>
    <property type="match status" value="1"/>
</dbReference>
<dbReference type="GO" id="GO:0016042">
    <property type="term" value="P:lipid catabolic process"/>
    <property type="evidence" value="ECO:0007669"/>
    <property type="project" value="InterPro"/>
</dbReference>
<dbReference type="InterPro" id="IPR029058">
    <property type="entry name" value="AB_hydrolase_fold"/>
</dbReference>
<protein>
    <submittedName>
        <fullName evidence="6">Alpha/beta-hydrolase</fullName>
    </submittedName>
</protein>
<evidence type="ECO:0000256" key="1">
    <source>
        <dbReference type="ARBA" id="ARBA00022729"/>
    </source>
</evidence>
<feature type="chain" id="PRO_5026235584" evidence="3">
    <location>
        <begin position="25"/>
        <end position="306"/>
    </location>
</feature>